<proteinExistence type="inferred from homology"/>
<feature type="region of interest" description="Disordered" evidence="16">
    <location>
        <begin position="1913"/>
        <end position="1942"/>
    </location>
</feature>
<dbReference type="InterPro" id="IPR002928">
    <property type="entry name" value="Myosin_tail"/>
</dbReference>
<evidence type="ECO:0000313" key="21">
    <source>
        <dbReference type="WBParaSite" id="SBAD_0000555701-mRNA-1"/>
    </source>
</evidence>
<dbReference type="Pfam" id="PF02736">
    <property type="entry name" value="Myosin_N"/>
    <property type="match status" value="1"/>
</dbReference>
<feature type="coiled-coil region" evidence="15">
    <location>
        <begin position="1809"/>
        <end position="1913"/>
    </location>
</feature>
<keyword evidence="8 15" id="KW-0175">Coiled coil</keyword>
<dbReference type="FunFam" id="1.20.5.340:FF:000036">
    <property type="entry name" value="Myosin heavy chain"/>
    <property type="match status" value="1"/>
</dbReference>
<dbReference type="FunFam" id="3.40.850.10:FF:000024">
    <property type="entry name" value="Myosin heavy chain, isoform J"/>
    <property type="match status" value="1"/>
</dbReference>
<dbReference type="GO" id="GO:0040011">
    <property type="term" value="P:locomotion"/>
    <property type="evidence" value="ECO:0007669"/>
    <property type="project" value="UniProtKB-ARBA"/>
</dbReference>
<dbReference type="SMART" id="SM00242">
    <property type="entry name" value="MYSc"/>
    <property type="match status" value="1"/>
</dbReference>
<evidence type="ECO:0000256" key="16">
    <source>
        <dbReference type="SAM" id="MobiDB-lite"/>
    </source>
</evidence>
<evidence type="ECO:0000256" key="7">
    <source>
        <dbReference type="ARBA" id="ARBA00022840"/>
    </source>
</evidence>
<dbReference type="WBParaSite" id="SBAD_0000555701-mRNA-1">
    <property type="protein sequence ID" value="SBAD_0000555701-mRNA-1"/>
    <property type="gene ID" value="SBAD_0000555701"/>
</dbReference>
<feature type="region of interest" description="Actin-binding" evidence="14">
    <location>
        <begin position="668"/>
        <end position="690"/>
    </location>
</feature>
<feature type="region of interest" description="Disordered" evidence="16">
    <location>
        <begin position="906"/>
        <end position="928"/>
    </location>
</feature>
<evidence type="ECO:0000256" key="11">
    <source>
        <dbReference type="ARBA" id="ARBA00023179"/>
    </source>
</evidence>
<gene>
    <name evidence="19" type="ORF">SBAD_LOCUS5341</name>
</gene>
<evidence type="ECO:0000256" key="12">
    <source>
        <dbReference type="ARBA" id="ARBA00023203"/>
    </source>
</evidence>
<dbReference type="SUPFAM" id="SSF90257">
    <property type="entry name" value="Myosin rod fragments"/>
    <property type="match status" value="6"/>
</dbReference>
<reference evidence="21" key="1">
    <citation type="submission" date="2016-06" db="UniProtKB">
        <authorList>
            <consortium name="WormBaseParasite"/>
        </authorList>
    </citation>
    <scope>IDENTIFICATION</scope>
</reference>
<evidence type="ECO:0000313" key="20">
    <source>
        <dbReference type="Proteomes" id="UP000270296"/>
    </source>
</evidence>
<evidence type="ECO:0000256" key="8">
    <source>
        <dbReference type="ARBA" id="ARBA00023054"/>
    </source>
</evidence>
<protein>
    <submittedName>
        <fullName evidence="21">Myosin-4</fullName>
    </submittedName>
</protein>
<evidence type="ECO:0000256" key="1">
    <source>
        <dbReference type="ARBA" id="ARBA00004657"/>
    </source>
</evidence>
<evidence type="ECO:0000256" key="5">
    <source>
        <dbReference type="ARBA" id="ARBA00022490"/>
    </source>
</evidence>
<feature type="region of interest" description="Disordered" evidence="16">
    <location>
        <begin position="1069"/>
        <end position="1108"/>
    </location>
</feature>
<dbReference type="FunFam" id="1.20.5.4820:FF:000002">
    <property type="entry name" value="Myosin heavy chain 10"/>
    <property type="match status" value="1"/>
</dbReference>
<evidence type="ECO:0000256" key="9">
    <source>
        <dbReference type="ARBA" id="ARBA00023123"/>
    </source>
</evidence>
<evidence type="ECO:0000256" key="15">
    <source>
        <dbReference type="SAM" id="Coils"/>
    </source>
</evidence>
<organism evidence="21">
    <name type="scientific">Soboliphyme baturini</name>
    <dbReference type="NCBI Taxonomy" id="241478"/>
    <lineage>
        <taxon>Eukaryota</taxon>
        <taxon>Metazoa</taxon>
        <taxon>Ecdysozoa</taxon>
        <taxon>Nematoda</taxon>
        <taxon>Enoplea</taxon>
        <taxon>Dorylaimia</taxon>
        <taxon>Dioctophymatida</taxon>
        <taxon>Dioctophymatoidea</taxon>
        <taxon>Soboliphymatidae</taxon>
        <taxon>Soboliphyme</taxon>
    </lineage>
</organism>
<evidence type="ECO:0000256" key="14">
    <source>
        <dbReference type="PROSITE-ProRule" id="PRU00782"/>
    </source>
</evidence>
<feature type="compositionally biased region" description="Polar residues" evidence="16">
    <location>
        <begin position="906"/>
        <end position="915"/>
    </location>
</feature>
<feature type="compositionally biased region" description="Polar residues" evidence="16">
    <location>
        <begin position="1915"/>
        <end position="1942"/>
    </location>
</feature>
<dbReference type="FunFam" id="1.20.5.370:FF:000009">
    <property type="entry name" value="Myosin heavy chain, isoform G"/>
    <property type="match status" value="1"/>
</dbReference>
<dbReference type="FunFam" id="1.20.58.530:FF:000001">
    <property type="entry name" value="Myosin heavy chain"/>
    <property type="match status" value="1"/>
</dbReference>
<name>A0A183INZ4_9BILA</name>
<keyword evidence="5" id="KW-0963">Cytoplasm</keyword>
<dbReference type="GO" id="GO:0005524">
    <property type="term" value="F:ATP binding"/>
    <property type="evidence" value="ECO:0007669"/>
    <property type="project" value="UniProtKB-UniRule"/>
</dbReference>
<dbReference type="GO" id="GO:0016460">
    <property type="term" value="C:myosin II complex"/>
    <property type="evidence" value="ECO:0007669"/>
    <property type="project" value="TreeGrafter"/>
</dbReference>
<dbReference type="Gene3D" id="1.10.10.820">
    <property type="match status" value="1"/>
</dbReference>
<feature type="domain" description="Myosin motor" evidence="17">
    <location>
        <begin position="85"/>
        <end position="793"/>
    </location>
</feature>
<keyword evidence="20" id="KW-1185">Reference proteome</keyword>
<feature type="binding site" evidence="14">
    <location>
        <begin position="178"/>
        <end position="185"/>
    </location>
    <ligand>
        <name>ATP</name>
        <dbReference type="ChEBI" id="CHEBI:30616"/>
    </ligand>
</feature>
<dbReference type="InterPro" id="IPR008989">
    <property type="entry name" value="Myosin_S1_N"/>
</dbReference>
<dbReference type="GO" id="GO:0031672">
    <property type="term" value="C:A band"/>
    <property type="evidence" value="ECO:0007669"/>
    <property type="project" value="UniProtKB-ARBA"/>
</dbReference>
<dbReference type="Gene3D" id="1.20.58.530">
    <property type="match status" value="1"/>
</dbReference>
<dbReference type="Gene3D" id="3.40.850.10">
    <property type="entry name" value="Kinesin motor domain"/>
    <property type="match status" value="1"/>
</dbReference>
<evidence type="ECO:0000259" key="18">
    <source>
        <dbReference type="PROSITE" id="PS51844"/>
    </source>
</evidence>
<reference evidence="19 20" key="2">
    <citation type="submission" date="2018-11" db="EMBL/GenBank/DDBJ databases">
        <authorList>
            <consortium name="Pathogen Informatics"/>
        </authorList>
    </citation>
    <scope>NUCLEOTIDE SEQUENCE [LARGE SCALE GENOMIC DNA]</scope>
</reference>
<sequence>MTELSEMAQDPGWEFLRQSPELAAQDQAKPYDSKKNCWIPDAAEGFIAAEIKSTKGDLVTVVNAKGNEVTLKKELVQEMNPPKFEKTEDMANLTFLNEASVLNNLKQRYYSMMIYTYSGLFCVVINPYKRLPIYTESVIKMYMGKRRNEMPPHLFATSDEAYRNMCQCRENQSMLITGESGAGKTENTKKVIAYFAIVGATQAAMAAKASGGDEPKKKKATLEEQIVQTNPVLEAFGNAKTVRNNNSSRFGKFIRVHFSKNGKLAGGDIEHYLLEKSRVIRQASGERCFHIFYQIMSGQLKELRKMLKLTKDLRYYHFVSQAELTIDGVDDKEEMKVTDESFDIMGFEQEEKDNLFKLCAAIMHMGEMKFKQRPREEQAEVDTTEDAENACFNFGISHEDFVKALIKPRVRVGNEWVNKGQNLDQVHWAVGALAKAIYARMFHWLIKRCNKTLDVQEAERKYFIGVLDIAGFEIFDFNSFEQLWINFVNERLQQFFNHHMFVLEQEEYKREGIKWEFIDFGLDLQACIELLEKPLGIISMLDEECIVPKASDMTFVQKLNDQHLGKHPNFQKPKPPKGKQSEAHFTLVHYAGSVRYNVTNWLEKNKDPLNDTAVACLKHGPTNKLVLEIWEDYQTQEETAEIIKAGQGKKKGKASSFLTVSMMYRESLNKLMNMLNTTHPHFIRCIIPNEQKKSGVIEAGLVLNQLTCNGVLEGIRICRKGFPNRVVYSDFRHRYALLASDEAHSSDDPKVASEKMIDKMIVNKLFSDEEHRIGLNKVFFKAGVLARLEDARDQKLGEIVTGFQAKIRWYLAKIDVKRREEQRTGLLIIQRNVRTWLQLRNWQWFKLYGKVKPMLRSTKMEEEMQKLEDKIKDLETNLATESNSRKDLEDKLAKMIQEKNDLFSQLQSERGNVSSSEEKIQKLSSQKTDLERQLQVSDDNLVNLNNTEFQEITDKLGNEEDRTSELQKAKKKLEQDIENLLRKIQDLELSLRKAESEKQSKDNQVHSLQDEMLNQDEAIARVTKEKKQQEEINRKLMDDLQAEEDKVNHLNKIKAKLEQQLDDLEDNLEREKRNRQDQEKAKRKTEGDLRVSSENIEELNKQKHDLENNMKKKEQEMQAVMSKLEDEQSLVARLQKQIKELQTRIQEMEDELEQERQARAKSEKVRGDVQRQLEELNERLDEAGGATAAQMEMNKKREAELAKLRRDLEEANMNHESQLGALRKKHNDAIAEMTDQLEQLQKAKAKSDKEKAELQRENEDIHAAVEQESKARQEVDRISKQLELQNRMSSENADLIRQIEDAESQINGLTRLKSQYQTQLEEAKHTADEETRERHNLTAQLKNMEHENESLNEQLEEEGEAKAELQRQISKLNAEIQQWKAKYENEGLAKVDEIEEAKRKLTQKVQEMQEAFESANGKIASLEKMRHKLLGDLDDAQVDVERANTYAAQLEKKQKGFDKIIDEWHKKCDDLSAELDASQRENRNLSTECFKLKNVQDEMTEQLEALRRENKNLSQEIKDFTDQLSEGGRSVHELQKVVRRLELEKEELQQALDEAEAALEAEESKVMRAQVEVSQIRQEIEKRIREKEEEFENTRKNHQRALDSMQATLESEAKGRAEALRLKKKLESDINELEIALDHANRANADAQKNIKLYQEQVKELQVQIEDEQRQRDELREQLQVSEKRCAMLQGEKEELMSAAEQAERGRRQAEAELIEQREQVNDLSSQNASLSAIKRKMESELQALHSELDDSLNEMKKLDEQSKNAMADAARLAEELRQEQEHSVHVERMRKGLEQQIKVYIRDDFVQIREVEQELDAEQRRHQETEKNMRKQDRRIKELEFTLEEDKKNQERMADLVDKLQQKLKTYKRQIEEAEEVAATNLAKYRQLQQQMEDAEERADIAENSLAKLRAKNRSTVSMGPLSSQMSMSHSVRFSGHSNSV</sequence>
<feature type="compositionally biased region" description="Basic and acidic residues" evidence="16">
    <location>
        <begin position="1098"/>
        <end position="1108"/>
    </location>
</feature>
<dbReference type="Pfam" id="PF00063">
    <property type="entry name" value="Myosin_head"/>
    <property type="match status" value="1"/>
</dbReference>
<keyword evidence="4" id="KW-0488">Methylation</keyword>
<dbReference type="Gene3D" id="1.20.5.340">
    <property type="match status" value="4"/>
</dbReference>
<dbReference type="FunFam" id="1.10.10.820:FF:000001">
    <property type="entry name" value="Myosin heavy chain"/>
    <property type="match status" value="1"/>
</dbReference>
<dbReference type="OrthoDB" id="6108017at2759"/>
<dbReference type="FunFam" id="1.20.5.340:FF:000021">
    <property type="entry name" value="Myosin heavy chain, isoform G"/>
    <property type="match status" value="1"/>
</dbReference>
<evidence type="ECO:0000256" key="10">
    <source>
        <dbReference type="ARBA" id="ARBA00023175"/>
    </source>
</evidence>
<dbReference type="PROSITE" id="PS51456">
    <property type="entry name" value="MYOSIN_MOTOR"/>
    <property type="match status" value="1"/>
</dbReference>
<dbReference type="Gene3D" id="3.30.70.1590">
    <property type="match status" value="1"/>
</dbReference>
<dbReference type="FunFam" id="1.20.120.720:FF:000001">
    <property type="entry name" value="Myosin heavy chain, muscle"/>
    <property type="match status" value="1"/>
</dbReference>
<dbReference type="InterPro" id="IPR027417">
    <property type="entry name" value="P-loop_NTPase"/>
</dbReference>
<evidence type="ECO:0000256" key="2">
    <source>
        <dbReference type="ARBA" id="ARBA00008314"/>
    </source>
</evidence>
<dbReference type="SUPFAM" id="SSF52540">
    <property type="entry name" value="P-loop containing nucleoside triphosphate hydrolases"/>
    <property type="match status" value="1"/>
</dbReference>
<dbReference type="FunFam" id="1.20.5.370:FF:000008">
    <property type="entry name" value="Myosin heavy chain"/>
    <property type="match status" value="1"/>
</dbReference>
<evidence type="ECO:0000256" key="6">
    <source>
        <dbReference type="ARBA" id="ARBA00022741"/>
    </source>
</evidence>
<feature type="domain" description="Myosin N-terminal SH3-like" evidence="18">
    <location>
        <begin position="32"/>
        <end position="81"/>
    </location>
</feature>
<comment type="subcellular location">
    <subcellularLocation>
        <location evidence="1">Cytoplasm</location>
        <location evidence="1">Myofibril</location>
    </subcellularLocation>
</comment>
<dbReference type="Gene3D" id="4.10.270.10">
    <property type="entry name" value="Myosin, subunit A"/>
    <property type="match status" value="1"/>
</dbReference>
<dbReference type="InterPro" id="IPR036961">
    <property type="entry name" value="Kinesin_motor_dom_sf"/>
</dbReference>
<keyword evidence="6 14" id="KW-0547">Nucleotide-binding</keyword>
<dbReference type="GO" id="GO:0051015">
    <property type="term" value="F:actin filament binding"/>
    <property type="evidence" value="ECO:0007669"/>
    <property type="project" value="InterPro"/>
</dbReference>
<comment type="function">
    <text evidence="13">Muscle contraction.</text>
</comment>
<dbReference type="InterPro" id="IPR001609">
    <property type="entry name" value="Myosin_head_motor_dom-like"/>
</dbReference>
<comment type="similarity">
    <text evidence="2 14">Belongs to the TRAFAC class myosin-kinesin ATPase superfamily. Myosin family.</text>
</comment>
<keyword evidence="7 14" id="KW-0067">ATP-binding</keyword>
<feature type="compositionally biased region" description="Basic and acidic residues" evidence="16">
    <location>
        <begin position="1069"/>
        <end position="1091"/>
    </location>
</feature>
<evidence type="ECO:0000259" key="17">
    <source>
        <dbReference type="PROSITE" id="PS51456"/>
    </source>
</evidence>
<dbReference type="GO" id="GO:0006936">
    <property type="term" value="P:muscle contraction"/>
    <property type="evidence" value="ECO:0007669"/>
    <property type="project" value="UniProtKB-ARBA"/>
</dbReference>
<keyword evidence="3" id="KW-0787">Thick filament</keyword>
<dbReference type="Pfam" id="PF01576">
    <property type="entry name" value="Myosin_tail_1"/>
    <property type="match status" value="1"/>
</dbReference>
<evidence type="ECO:0000256" key="4">
    <source>
        <dbReference type="ARBA" id="ARBA00022481"/>
    </source>
</evidence>
<dbReference type="FunFam" id="2.30.30.360:FF:000001">
    <property type="entry name" value="Myosin heavy chain"/>
    <property type="match status" value="1"/>
</dbReference>
<dbReference type="Gene3D" id="1.20.5.370">
    <property type="match status" value="4"/>
</dbReference>
<dbReference type="Gene3D" id="2.30.30.360">
    <property type="entry name" value="Myosin S1 fragment, N-terminal"/>
    <property type="match status" value="1"/>
</dbReference>
<evidence type="ECO:0000256" key="13">
    <source>
        <dbReference type="ARBA" id="ARBA00037488"/>
    </source>
</evidence>
<dbReference type="GO" id="GO:0005863">
    <property type="term" value="C:striated muscle myosin thick filament"/>
    <property type="evidence" value="ECO:0007669"/>
    <property type="project" value="UniProtKB-ARBA"/>
</dbReference>
<evidence type="ECO:0000256" key="3">
    <source>
        <dbReference type="ARBA" id="ARBA00022433"/>
    </source>
</evidence>
<evidence type="ECO:0000313" key="19">
    <source>
        <dbReference type="EMBL" id="VDP06963.1"/>
    </source>
</evidence>
<dbReference type="Proteomes" id="UP000270296">
    <property type="component" value="Unassembled WGS sequence"/>
</dbReference>
<dbReference type="GO" id="GO:0008307">
    <property type="term" value="F:structural constituent of muscle"/>
    <property type="evidence" value="ECO:0007669"/>
    <property type="project" value="UniProtKB-ARBA"/>
</dbReference>
<accession>A0A183INZ4</accession>
<dbReference type="GO" id="GO:0031033">
    <property type="term" value="P:myosin filament organization"/>
    <property type="evidence" value="ECO:0007669"/>
    <property type="project" value="UniProtKB-ARBA"/>
</dbReference>
<dbReference type="FunFam" id="1.20.5.340:FF:000025">
    <property type="entry name" value="Myosin heavy chain, isoform G"/>
    <property type="match status" value="1"/>
</dbReference>
<dbReference type="InterPro" id="IPR004009">
    <property type="entry name" value="SH3_Myosin"/>
</dbReference>
<keyword evidence="11" id="KW-0514">Muscle protein</keyword>
<dbReference type="PROSITE" id="PS51844">
    <property type="entry name" value="SH3_LIKE"/>
    <property type="match status" value="1"/>
</dbReference>
<keyword evidence="9 14" id="KW-0518">Myosin</keyword>
<keyword evidence="10 14" id="KW-0505">Motor protein</keyword>
<keyword evidence="12 14" id="KW-0009">Actin-binding</keyword>
<dbReference type="PANTHER" id="PTHR45615">
    <property type="entry name" value="MYOSIN HEAVY CHAIN, NON-MUSCLE"/>
    <property type="match status" value="1"/>
</dbReference>
<dbReference type="Gene3D" id="1.20.120.720">
    <property type="entry name" value="Myosin VI head, motor domain, U50 subdomain"/>
    <property type="match status" value="1"/>
</dbReference>
<dbReference type="FunFam" id="1.20.5.370:FF:000001">
    <property type="entry name" value="Myosin heavy chain"/>
    <property type="match status" value="1"/>
</dbReference>
<dbReference type="PRINTS" id="PR00193">
    <property type="entry name" value="MYOSINHEAVY"/>
</dbReference>
<dbReference type="CDD" id="cd01377">
    <property type="entry name" value="MYSc_class_II"/>
    <property type="match status" value="1"/>
</dbReference>
<dbReference type="PANTHER" id="PTHR45615:SF27">
    <property type="entry name" value="MYOSIN HEAVY CHAIN, MUSCLE"/>
    <property type="match status" value="1"/>
</dbReference>
<dbReference type="EMBL" id="UZAM01008924">
    <property type="protein sequence ID" value="VDP06963.1"/>
    <property type="molecule type" value="Genomic_DNA"/>
</dbReference>
<dbReference type="GO" id="GO:0045214">
    <property type="term" value="P:sarcomere organization"/>
    <property type="evidence" value="ECO:0007669"/>
    <property type="project" value="TreeGrafter"/>
</dbReference>
<dbReference type="GO" id="GO:0000146">
    <property type="term" value="F:microfilament motor activity"/>
    <property type="evidence" value="ECO:0007669"/>
    <property type="project" value="TreeGrafter"/>
</dbReference>
<dbReference type="InterPro" id="IPR014751">
    <property type="entry name" value="XRCC4-like_C"/>
</dbReference>